<evidence type="ECO:0000313" key="10">
    <source>
        <dbReference type="Proteomes" id="UP000442535"/>
    </source>
</evidence>
<name>A0A7K0K4Z0_9ACTO</name>
<dbReference type="PANTHER" id="PTHR22748">
    <property type="entry name" value="AP ENDONUCLEASE"/>
    <property type="match status" value="1"/>
</dbReference>
<keyword evidence="6" id="KW-0464">Manganese</keyword>
<evidence type="ECO:0000256" key="4">
    <source>
        <dbReference type="ARBA" id="ARBA00022842"/>
    </source>
</evidence>
<evidence type="ECO:0000313" key="9">
    <source>
        <dbReference type="EMBL" id="MST50509.1"/>
    </source>
</evidence>
<protein>
    <submittedName>
        <fullName evidence="9">Exodeoxyribonuclease III</fullName>
    </submittedName>
</protein>
<feature type="site" description="Interaction with DNA substrate" evidence="7">
    <location>
        <position position="276"/>
    </location>
</feature>
<dbReference type="Gene3D" id="3.60.10.10">
    <property type="entry name" value="Endonuclease/exonuclease/phosphatase"/>
    <property type="match status" value="1"/>
</dbReference>
<dbReference type="InterPro" id="IPR005135">
    <property type="entry name" value="Endo/exonuclease/phosphatase"/>
</dbReference>
<comment type="cofactor">
    <cofactor evidence="6">
        <name>Mg(2+)</name>
        <dbReference type="ChEBI" id="CHEBI:18420"/>
    </cofactor>
    <cofactor evidence="6">
        <name>Mn(2+)</name>
        <dbReference type="ChEBI" id="CHEBI:29035"/>
    </cofactor>
    <text evidence="6">Probably binds two magnesium or manganese ions per subunit.</text>
</comment>
<evidence type="ECO:0000256" key="6">
    <source>
        <dbReference type="PIRSR" id="PIRSR604808-2"/>
    </source>
</evidence>
<sequence>MKITTINVNGVRAAFRKGFLEWLENDDSDLYCLQEVRATPEDTIDLFGPTFDVRVWPCRIKGRAGVALVSRLDSGFSLREIREGLPAGLYDSGEPDVDSGRWLEARVETSKGKSFTLVSTYLHSGDLKTPKQEQKLRYLERVTKRLDQLSGSAARDGLEAVVCGDFNIVRTERDIKNWKPNHNKTSGVMDEEIAFLDGWMSDRLEGDPAHPLVDVTRALLGPVQGPYTWWSQRGKAFDNDAGWRLDYQMVTPALAETAREASVWRAPSYDSRWSDHAPLSVIYSL</sequence>
<feature type="binding site" evidence="6">
    <location>
        <position position="167"/>
    </location>
    <ligand>
        <name>Mg(2+)</name>
        <dbReference type="ChEBI" id="CHEBI:18420"/>
        <label>1</label>
    </ligand>
</feature>
<feature type="active site" description="Proton donor/acceptor" evidence="5">
    <location>
        <position position="165"/>
    </location>
</feature>
<accession>A0A7K0K4Z0</accession>
<evidence type="ECO:0000256" key="3">
    <source>
        <dbReference type="ARBA" id="ARBA00022801"/>
    </source>
</evidence>
<dbReference type="PROSITE" id="PS51435">
    <property type="entry name" value="AP_NUCLEASE_F1_4"/>
    <property type="match status" value="1"/>
</dbReference>
<dbReference type="NCBIfam" id="TIGR00633">
    <property type="entry name" value="xth"/>
    <property type="match status" value="1"/>
</dbReference>
<evidence type="ECO:0000259" key="8">
    <source>
        <dbReference type="Pfam" id="PF03372"/>
    </source>
</evidence>
<feature type="binding site" evidence="6">
    <location>
        <position position="275"/>
    </location>
    <ligand>
        <name>Mg(2+)</name>
        <dbReference type="ChEBI" id="CHEBI:18420"/>
        <label>1</label>
    </ligand>
</feature>
<dbReference type="InterPro" id="IPR004808">
    <property type="entry name" value="AP_endonuc_1"/>
</dbReference>
<reference evidence="9 10" key="1">
    <citation type="submission" date="2019-08" db="EMBL/GenBank/DDBJ databases">
        <title>In-depth cultivation of the pig gut microbiome towards novel bacterial diversity and tailored functional studies.</title>
        <authorList>
            <person name="Wylensek D."/>
            <person name="Hitch T.C.A."/>
            <person name="Clavel T."/>
        </authorList>
    </citation>
    <scope>NUCLEOTIDE SEQUENCE [LARGE SCALE GENOMIC DNA]</scope>
    <source>
        <strain evidence="9 10">RF-GAM-744-WT-7</strain>
    </source>
</reference>
<feature type="binding site" evidence="6">
    <location>
        <position position="35"/>
    </location>
    <ligand>
        <name>Mg(2+)</name>
        <dbReference type="ChEBI" id="CHEBI:18420"/>
        <label>1</label>
    </ligand>
</feature>
<evidence type="ECO:0000256" key="1">
    <source>
        <dbReference type="ARBA" id="ARBA00007092"/>
    </source>
</evidence>
<keyword evidence="2 6" id="KW-0479">Metal-binding</keyword>
<dbReference type="GO" id="GO:0003906">
    <property type="term" value="F:DNA-(apurinic or apyrimidinic site) endonuclease activity"/>
    <property type="evidence" value="ECO:0007669"/>
    <property type="project" value="TreeGrafter"/>
</dbReference>
<feature type="binding site" evidence="6">
    <location>
        <position position="276"/>
    </location>
    <ligand>
        <name>Mg(2+)</name>
        <dbReference type="ChEBI" id="CHEBI:18420"/>
        <label>1</label>
    </ligand>
</feature>
<dbReference type="SUPFAM" id="SSF56219">
    <property type="entry name" value="DNase I-like"/>
    <property type="match status" value="1"/>
</dbReference>
<dbReference type="RefSeq" id="WP_154546248.1">
    <property type="nucleotide sequence ID" value="NZ_VUMY01000021.1"/>
</dbReference>
<dbReference type="Pfam" id="PF03372">
    <property type="entry name" value="Exo_endo_phos"/>
    <property type="match status" value="1"/>
</dbReference>
<dbReference type="GO" id="GO:0008081">
    <property type="term" value="F:phosphoric diester hydrolase activity"/>
    <property type="evidence" value="ECO:0007669"/>
    <property type="project" value="TreeGrafter"/>
</dbReference>
<dbReference type="PANTHER" id="PTHR22748:SF6">
    <property type="entry name" value="DNA-(APURINIC OR APYRIMIDINIC SITE) ENDONUCLEASE"/>
    <property type="match status" value="1"/>
</dbReference>
<organism evidence="9 10">
    <name type="scientific">Mobiluncus porci</name>
    <dbReference type="NCBI Taxonomy" id="2652278"/>
    <lineage>
        <taxon>Bacteria</taxon>
        <taxon>Bacillati</taxon>
        <taxon>Actinomycetota</taxon>
        <taxon>Actinomycetes</taxon>
        <taxon>Actinomycetales</taxon>
        <taxon>Actinomycetaceae</taxon>
        <taxon>Mobiluncus</taxon>
    </lineage>
</organism>
<feature type="site" description="Transition state stabilizer" evidence="7">
    <location>
        <position position="167"/>
    </location>
</feature>
<dbReference type="AlphaFoldDB" id="A0A7K0K4Z0"/>
<dbReference type="GO" id="GO:0006284">
    <property type="term" value="P:base-excision repair"/>
    <property type="evidence" value="ECO:0007669"/>
    <property type="project" value="TreeGrafter"/>
</dbReference>
<evidence type="ECO:0000256" key="2">
    <source>
        <dbReference type="ARBA" id="ARBA00022723"/>
    </source>
</evidence>
<comment type="similarity">
    <text evidence="1">Belongs to the DNA repair enzymes AP/ExoA family.</text>
</comment>
<keyword evidence="4 6" id="KW-0460">Magnesium</keyword>
<evidence type="ECO:0000256" key="5">
    <source>
        <dbReference type="PIRSR" id="PIRSR604808-1"/>
    </source>
</evidence>
<proteinExistence type="inferred from homology"/>
<dbReference type="GO" id="GO:0008311">
    <property type="term" value="F:double-stranded DNA 3'-5' DNA exonuclease activity"/>
    <property type="evidence" value="ECO:0007669"/>
    <property type="project" value="TreeGrafter"/>
</dbReference>
<dbReference type="InterPro" id="IPR036691">
    <property type="entry name" value="Endo/exonu/phosph_ase_sf"/>
</dbReference>
<feature type="site" description="Important for catalytic activity" evidence="7">
    <location>
        <position position="246"/>
    </location>
</feature>
<evidence type="ECO:0000256" key="7">
    <source>
        <dbReference type="PIRSR" id="PIRSR604808-3"/>
    </source>
</evidence>
<dbReference type="GO" id="GO:0046872">
    <property type="term" value="F:metal ion binding"/>
    <property type="evidence" value="ECO:0007669"/>
    <property type="project" value="UniProtKB-KW"/>
</dbReference>
<dbReference type="EMBL" id="VUMY01000021">
    <property type="protein sequence ID" value="MST50509.1"/>
    <property type="molecule type" value="Genomic_DNA"/>
</dbReference>
<keyword evidence="10" id="KW-1185">Reference proteome</keyword>
<keyword evidence="3" id="KW-0378">Hydrolase</keyword>
<dbReference type="Proteomes" id="UP000442535">
    <property type="component" value="Unassembled WGS sequence"/>
</dbReference>
<feature type="binding site" evidence="6">
    <location>
        <position position="165"/>
    </location>
    <ligand>
        <name>Mg(2+)</name>
        <dbReference type="ChEBI" id="CHEBI:18420"/>
        <label>1</label>
    </ligand>
</feature>
<gene>
    <name evidence="9" type="ORF">FYJ63_09805</name>
</gene>
<feature type="binding site" evidence="6">
    <location>
        <position position="7"/>
    </location>
    <ligand>
        <name>Mg(2+)</name>
        <dbReference type="ChEBI" id="CHEBI:18420"/>
        <label>1</label>
    </ligand>
</feature>
<comment type="caution">
    <text evidence="9">The sequence shown here is derived from an EMBL/GenBank/DDBJ whole genome shotgun (WGS) entry which is preliminary data.</text>
</comment>
<feature type="active site" description="Proton acceptor" evidence="5">
    <location>
        <position position="276"/>
    </location>
</feature>
<feature type="domain" description="Endonuclease/exonuclease/phosphatase" evidence="8">
    <location>
        <begin position="5"/>
        <end position="276"/>
    </location>
</feature>
<feature type="active site" evidence="5">
    <location>
        <position position="121"/>
    </location>
</feature>